<dbReference type="InterPro" id="IPR007016">
    <property type="entry name" value="O-antigen_ligase-rel_domated"/>
</dbReference>
<gene>
    <name evidence="7" type="ORF">GV829_10290</name>
</gene>
<dbReference type="Pfam" id="PF04932">
    <property type="entry name" value="Wzy_C"/>
    <property type="match status" value="1"/>
</dbReference>
<dbReference type="GO" id="GO:0016874">
    <property type="term" value="F:ligase activity"/>
    <property type="evidence" value="ECO:0007669"/>
    <property type="project" value="UniProtKB-KW"/>
</dbReference>
<evidence type="ECO:0000256" key="4">
    <source>
        <dbReference type="ARBA" id="ARBA00023136"/>
    </source>
</evidence>
<evidence type="ECO:0000313" key="8">
    <source>
        <dbReference type="Proteomes" id="UP000503018"/>
    </source>
</evidence>
<keyword evidence="4 5" id="KW-0472">Membrane</keyword>
<feature type="transmembrane region" description="Helical" evidence="5">
    <location>
        <begin position="39"/>
        <end position="60"/>
    </location>
</feature>
<proteinExistence type="predicted"/>
<evidence type="ECO:0000256" key="1">
    <source>
        <dbReference type="ARBA" id="ARBA00004141"/>
    </source>
</evidence>
<feature type="transmembrane region" description="Helical" evidence="5">
    <location>
        <begin position="378"/>
        <end position="397"/>
    </location>
</feature>
<dbReference type="KEGG" id="slan:GV829_10290"/>
<feature type="transmembrane region" description="Helical" evidence="5">
    <location>
        <begin position="284"/>
        <end position="302"/>
    </location>
</feature>
<sequence>MLKPVRPNKKQSLPSLHFASLILLVAATFLMGGASRADVLSLAILRPIAAILLVIGLYGLTWQMTRGFRLVCGLAAALTLLIALQLVPLPPALWTNLPGRDLLADGLVAAGLPLGWQPISMVPSLTWNALFSLLVPLAGLVLMLRCTAEERLRMLPVLIIAGVCSAVLGFFQASAPGTIEFYALTNEGFPVGLFANRNHQAIWLCCLPILLAGWSSHAEQGERARGAMLQVCALLLVIALIPLVLITGSRAGVLLYALSLALAAAIRFGPGIGAGKVKWGRQSMALLGGFLFIALIVTIASMSRDVAVGRLMAGAFTDDLRAAILPRSLDLAWAYFPFGAGFGTFPEIFKIGETQTTLGSSYVNHAHSDWIEFLIDGGIAALVILMIGLIAWANVLVQLIANRRPHNHWLTMGLVAGAVIFVLGLASIADYPVRVPSLMLVGVVAIVWLAQSKTEMIAKRD</sequence>
<organism evidence="7 8">
    <name type="scientific">Sphingomonas lacunae</name>
    <dbReference type="NCBI Taxonomy" id="2698828"/>
    <lineage>
        <taxon>Bacteria</taxon>
        <taxon>Pseudomonadati</taxon>
        <taxon>Pseudomonadota</taxon>
        <taxon>Alphaproteobacteria</taxon>
        <taxon>Sphingomonadales</taxon>
        <taxon>Sphingomonadaceae</taxon>
        <taxon>Sphingomonas</taxon>
    </lineage>
</organism>
<dbReference type="PANTHER" id="PTHR37422">
    <property type="entry name" value="TEICHURONIC ACID BIOSYNTHESIS PROTEIN TUAE"/>
    <property type="match status" value="1"/>
</dbReference>
<keyword evidence="3 5" id="KW-1133">Transmembrane helix</keyword>
<protein>
    <submittedName>
        <fullName evidence="7">O-antigen ligase family protein</fullName>
    </submittedName>
</protein>
<accession>A0A6M4AUK3</accession>
<keyword evidence="7" id="KW-0436">Ligase</keyword>
<dbReference type="InterPro" id="IPR051533">
    <property type="entry name" value="WaaL-like"/>
</dbReference>
<feature type="transmembrane region" description="Helical" evidence="5">
    <location>
        <begin position="12"/>
        <end position="33"/>
    </location>
</feature>
<dbReference type="EMBL" id="CP053015">
    <property type="protein sequence ID" value="QJQ32785.1"/>
    <property type="molecule type" value="Genomic_DNA"/>
</dbReference>
<keyword evidence="8" id="KW-1185">Reference proteome</keyword>
<evidence type="ECO:0000259" key="6">
    <source>
        <dbReference type="Pfam" id="PF04932"/>
    </source>
</evidence>
<feature type="transmembrane region" description="Helical" evidence="5">
    <location>
        <begin position="227"/>
        <end position="247"/>
    </location>
</feature>
<feature type="transmembrane region" description="Helical" evidence="5">
    <location>
        <begin position="435"/>
        <end position="451"/>
    </location>
</feature>
<feature type="transmembrane region" description="Helical" evidence="5">
    <location>
        <begin position="409"/>
        <end position="429"/>
    </location>
</feature>
<dbReference type="RefSeq" id="WP_169946394.1">
    <property type="nucleotide sequence ID" value="NZ_CP053015.1"/>
</dbReference>
<evidence type="ECO:0000256" key="3">
    <source>
        <dbReference type="ARBA" id="ARBA00022989"/>
    </source>
</evidence>
<keyword evidence="2 5" id="KW-0812">Transmembrane</keyword>
<feature type="transmembrane region" description="Helical" evidence="5">
    <location>
        <begin position="125"/>
        <end position="144"/>
    </location>
</feature>
<comment type="subcellular location">
    <subcellularLocation>
        <location evidence="1">Membrane</location>
        <topology evidence="1">Multi-pass membrane protein</topology>
    </subcellularLocation>
</comment>
<name>A0A6M4AUK3_9SPHN</name>
<feature type="transmembrane region" description="Helical" evidence="5">
    <location>
        <begin position="253"/>
        <end position="272"/>
    </location>
</feature>
<feature type="transmembrane region" description="Helical" evidence="5">
    <location>
        <begin position="156"/>
        <end position="179"/>
    </location>
</feature>
<dbReference type="AlphaFoldDB" id="A0A6M4AUK3"/>
<feature type="transmembrane region" description="Helical" evidence="5">
    <location>
        <begin position="199"/>
        <end position="215"/>
    </location>
</feature>
<evidence type="ECO:0000256" key="5">
    <source>
        <dbReference type="SAM" id="Phobius"/>
    </source>
</evidence>
<dbReference type="Proteomes" id="UP000503018">
    <property type="component" value="Chromosome"/>
</dbReference>
<dbReference type="PANTHER" id="PTHR37422:SF23">
    <property type="entry name" value="TEICHURONIC ACID BIOSYNTHESIS PROTEIN TUAE"/>
    <property type="match status" value="1"/>
</dbReference>
<evidence type="ECO:0000256" key="2">
    <source>
        <dbReference type="ARBA" id="ARBA00022692"/>
    </source>
</evidence>
<evidence type="ECO:0000313" key="7">
    <source>
        <dbReference type="EMBL" id="QJQ32785.1"/>
    </source>
</evidence>
<feature type="domain" description="O-antigen ligase-related" evidence="6">
    <location>
        <begin position="236"/>
        <end position="385"/>
    </location>
</feature>
<dbReference type="GO" id="GO:0016020">
    <property type="term" value="C:membrane"/>
    <property type="evidence" value="ECO:0007669"/>
    <property type="project" value="UniProtKB-SubCell"/>
</dbReference>
<feature type="transmembrane region" description="Helical" evidence="5">
    <location>
        <begin position="67"/>
        <end position="87"/>
    </location>
</feature>
<reference evidence="7 8" key="1">
    <citation type="submission" date="2020-01" db="EMBL/GenBank/DDBJ databases">
        <title>Sphingomonas sp. strain CSW-10.</title>
        <authorList>
            <person name="Chen W.-M."/>
        </authorList>
    </citation>
    <scope>NUCLEOTIDE SEQUENCE [LARGE SCALE GENOMIC DNA]</scope>
    <source>
        <strain evidence="7 8">CSW-10</strain>
    </source>
</reference>